<dbReference type="PANTHER" id="PTHR38471">
    <property type="entry name" value="FOUR HELIX BUNDLE PROTEIN"/>
    <property type="match status" value="1"/>
</dbReference>
<evidence type="ECO:0000313" key="2">
    <source>
        <dbReference type="Proteomes" id="UP000582837"/>
    </source>
</evidence>
<gene>
    <name evidence="1" type="ORF">HNQ61_002583</name>
</gene>
<keyword evidence="2" id="KW-1185">Reference proteome</keyword>
<dbReference type="EMBL" id="JACHIA010000006">
    <property type="protein sequence ID" value="MBB6070961.1"/>
    <property type="molecule type" value="Genomic_DNA"/>
</dbReference>
<evidence type="ECO:0000313" key="1">
    <source>
        <dbReference type="EMBL" id="MBB6070961.1"/>
    </source>
</evidence>
<dbReference type="CDD" id="cd16377">
    <property type="entry name" value="23S_rRNA_IVP_like"/>
    <property type="match status" value="1"/>
</dbReference>
<dbReference type="InterPro" id="IPR036583">
    <property type="entry name" value="23S_rRNA_IVS_sf"/>
</dbReference>
<proteinExistence type="predicted"/>
<organism evidence="1 2">
    <name type="scientific">Longimicrobium terrae</name>
    <dbReference type="NCBI Taxonomy" id="1639882"/>
    <lineage>
        <taxon>Bacteria</taxon>
        <taxon>Pseudomonadati</taxon>
        <taxon>Gemmatimonadota</taxon>
        <taxon>Longimicrobiia</taxon>
        <taxon>Longimicrobiales</taxon>
        <taxon>Longimicrobiaceae</taxon>
        <taxon>Longimicrobium</taxon>
    </lineage>
</organism>
<dbReference type="PANTHER" id="PTHR38471:SF2">
    <property type="entry name" value="FOUR HELIX BUNDLE PROTEIN"/>
    <property type="match status" value="1"/>
</dbReference>
<sequence length="120" mass="13419">MPVRSFEDLVVWRRSRELCVMVYRSTTAGPFARDFGLRDQIRRASVSVMSNIAEGFGRYSRAEMRNFIAIARGSVFEVQSQVYLASDLGYLTAADAESLHAHCREIARMLAALRASLGSP</sequence>
<accession>A0A841GYU9</accession>
<reference evidence="1 2" key="1">
    <citation type="submission" date="2020-08" db="EMBL/GenBank/DDBJ databases">
        <title>Genomic Encyclopedia of Type Strains, Phase IV (KMG-IV): sequencing the most valuable type-strain genomes for metagenomic binning, comparative biology and taxonomic classification.</title>
        <authorList>
            <person name="Goeker M."/>
        </authorList>
    </citation>
    <scope>NUCLEOTIDE SEQUENCE [LARGE SCALE GENOMIC DNA]</scope>
    <source>
        <strain evidence="1 2">DSM 29007</strain>
    </source>
</reference>
<dbReference type="AlphaFoldDB" id="A0A841GYU9"/>
<dbReference type="NCBIfam" id="TIGR02436">
    <property type="entry name" value="four helix bundle protein"/>
    <property type="match status" value="1"/>
</dbReference>
<name>A0A841GYU9_9BACT</name>
<dbReference type="Gene3D" id="1.20.1440.60">
    <property type="entry name" value="23S rRNA-intervening sequence"/>
    <property type="match status" value="1"/>
</dbReference>
<protein>
    <submittedName>
        <fullName evidence="1">Four helix bundle protein</fullName>
    </submittedName>
</protein>
<dbReference type="SUPFAM" id="SSF158446">
    <property type="entry name" value="IVS-encoded protein-like"/>
    <property type="match status" value="1"/>
</dbReference>
<dbReference type="InterPro" id="IPR012657">
    <property type="entry name" value="23S_rRNA-intervening_sequence"/>
</dbReference>
<dbReference type="RefSeq" id="WP_170033407.1">
    <property type="nucleotide sequence ID" value="NZ_JABDTL010000001.1"/>
</dbReference>
<dbReference type="Proteomes" id="UP000582837">
    <property type="component" value="Unassembled WGS sequence"/>
</dbReference>
<dbReference type="Pfam" id="PF05635">
    <property type="entry name" value="23S_rRNA_IVP"/>
    <property type="match status" value="1"/>
</dbReference>
<comment type="caution">
    <text evidence="1">The sequence shown here is derived from an EMBL/GenBank/DDBJ whole genome shotgun (WGS) entry which is preliminary data.</text>
</comment>